<proteinExistence type="predicted"/>
<dbReference type="AlphaFoldDB" id="A0A368XDB1"/>
<comment type="caution">
    <text evidence="1">The sequence shown here is derived from an EMBL/GenBank/DDBJ whole genome shotgun (WGS) entry which is preliminary data.</text>
</comment>
<gene>
    <name evidence="1" type="ORF">DES41_112100</name>
</gene>
<sequence>MRDLHKAALERAIFLEFAQRWRADIDLASVASGNPNAREPDILAKSSESDQPLAIELVRLTEQDSQMLARQAPRLPPADAPPARLPPMASAVDAFSRKFKKAEAGLYDGVEASRLELLAWSDHLATPWPQVLASAELWLTHYASAAHFAAVWLWRRPDFPGDPAQSAWVWSHTGRLQRFG</sequence>
<accession>A0A368XDB1</accession>
<keyword evidence="2" id="KW-1185">Reference proteome</keyword>
<organism evidence="1 2">
    <name type="scientific">Pseudorhodoferax soli</name>
    <dbReference type="NCBI Taxonomy" id="545864"/>
    <lineage>
        <taxon>Bacteria</taxon>
        <taxon>Pseudomonadati</taxon>
        <taxon>Pseudomonadota</taxon>
        <taxon>Betaproteobacteria</taxon>
        <taxon>Burkholderiales</taxon>
        <taxon>Comamonadaceae</taxon>
    </lineage>
</organism>
<evidence type="ECO:0000313" key="2">
    <source>
        <dbReference type="Proteomes" id="UP000252884"/>
    </source>
</evidence>
<dbReference type="RefSeq" id="WP_114471742.1">
    <property type="nucleotide sequence ID" value="NZ_QPJK01000012.1"/>
</dbReference>
<name>A0A368XDB1_9BURK</name>
<dbReference type="OrthoDB" id="8896425at2"/>
<protein>
    <submittedName>
        <fullName evidence="1">Uncharacterized protein</fullName>
    </submittedName>
</protein>
<dbReference type="EMBL" id="QPJK01000012">
    <property type="protein sequence ID" value="RCW65649.1"/>
    <property type="molecule type" value="Genomic_DNA"/>
</dbReference>
<dbReference type="Proteomes" id="UP000252884">
    <property type="component" value="Unassembled WGS sequence"/>
</dbReference>
<reference evidence="1 2" key="1">
    <citation type="submission" date="2018-07" db="EMBL/GenBank/DDBJ databases">
        <title>Genomic Encyclopedia of Type Strains, Phase IV (KMG-IV): sequencing the most valuable type-strain genomes for metagenomic binning, comparative biology and taxonomic classification.</title>
        <authorList>
            <person name="Goeker M."/>
        </authorList>
    </citation>
    <scope>NUCLEOTIDE SEQUENCE [LARGE SCALE GENOMIC DNA]</scope>
    <source>
        <strain evidence="1 2">DSM 21634</strain>
    </source>
</reference>
<evidence type="ECO:0000313" key="1">
    <source>
        <dbReference type="EMBL" id="RCW65649.1"/>
    </source>
</evidence>